<accession>A0ABR3X0F9</accession>
<name>A0ABR3X0F9_9PEZI</name>
<dbReference type="Proteomes" id="UP001583177">
    <property type="component" value="Unassembled WGS sequence"/>
</dbReference>
<evidence type="ECO:0000313" key="10">
    <source>
        <dbReference type="Proteomes" id="UP001583177"/>
    </source>
</evidence>
<dbReference type="Gene3D" id="3.40.50.720">
    <property type="entry name" value="NAD(P)-binding Rossmann-like Domain"/>
    <property type="match status" value="1"/>
</dbReference>
<feature type="domain" description="Enoyl reductase (ER)" evidence="8">
    <location>
        <begin position="24"/>
        <end position="381"/>
    </location>
</feature>
<dbReference type="Pfam" id="PF08240">
    <property type="entry name" value="ADH_N"/>
    <property type="match status" value="1"/>
</dbReference>
<dbReference type="SMART" id="SM00829">
    <property type="entry name" value="PKS_ER"/>
    <property type="match status" value="1"/>
</dbReference>
<dbReference type="InterPro" id="IPR020843">
    <property type="entry name" value="ER"/>
</dbReference>
<comment type="caution">
    <text evidence="9">The sequence shown here is derived from an EMBL/GenBank/DDBJ whole genome shotgun (WGS) entry which is preliminary data.</text>
</comment>
<keyword evidence="6" id="KW-0520">NAD</keyword>
<dbReference type="InterPro" id="IPR013149">
    <property type="entry name" value="ADH-like_C"/>
</dbReference>
<dbReference type="SUPFAM" id="SSF51735">
    <property type="entry name" value="NAD(P)-binding Rossmann-fold domains"/>
    <property type="match status" value="1"/>
</dbReference>
<organism evidence="9 10">
    <name type="scientific">Diaporthe australafricana</name>
    <dbReference type="NCBI Taxonomy" id="127596"/>
    <lineage>
        <taxon>Eukaryota</taxon>
        <taxon>Fungi</taxon>
        <taxon>Dikarya</taxon>
        <taxon>Ascomycota</taxon>
        <taxon>Pezizomycotina</taxon>
        <taxon>Sordariomycetes</taxon>
        <taxon>Sordariomycetidae</taxon>
        <taxon>Diaporthales</taxon>
        <taxon>Diaporthaceae</taxon>
        <taxon>Diaporthe</taxon>
    </lineage>
</organism>
<evidence type="ECO:0000259" key="8">
    <source>
        <dbReference type="SMART" id="SM00829"/>
    </source>
</evidence>
<proteinExistence type="inferred from homology"/>
<evidence type="ECO:0000256" key="7">
    <source>
        <dbReference type="RuleBase" id="RU361277"/>
    </source>
</evidence>
<evidence type="ECO:0000313" key="9">
    <source>
        <dbReference type="EMBL" id="KAL1869409.1"/>
    </source>
</evidence>
<keyword evidence="4 7" id="KW-0862">Zinc</keyword>
<dbReference type="PANTHER" id="PTHR42813">
    <property type="entry name" value="ZINC-TYPE ALCOHOL DEHYDROGENASE-LIKE"/>
    <property type="match status" value="1"/>
</dbReference>
<evidence type="ECO:0000256" key="4">
    <source>
        <dbReference type="ARBA" id="ARBA00022833"/>
    </source>
</evidence>
<dbReference type="InterPro" id="IPR036291">
    <property type="entry name" value="NAD(P)-bd_dom_sf"/>
</dbReference>
<keyword evidence="3 7" id="KW-0479">Metal-binding</keyword>
<dbReference type="InterPro" id="IPR013154">
    <property type="entry name" value="ADH-like_N"/>
</dbReference>
<evidence type="ECO:0000256" key="3">
    <source>
        <dbReference type="ARBA" id="ARBA00022723"/>
    </source>
</evidence>
<gene>
    <name evidence="9" type="ORF">Daus18300_005621</name>
</gene>
<dbReference type="PROSITE" id="PS00059">
    <property type="entry name" value="ADH_ZINC"/>
    <property type="match status" value="1"/>
</dbReference>
<dbReference type="Pfam" id="PF00107">
    <property type="entry name" value="ADH_zinc_N"/>
    <property type="match status" value="1"/>
</dbReference>
<keyword evidence="10" id="KW-1185">Reference proteome</keyword>
<keyword evidence="5" id="KW-0560">Oxidoreductase</keyword>
<dbReference type="Gene3D" id="3.90.180.10">
    <property type="entry name" value="Medium-chain alcohol dehydrogenases, catalytic domain"/>
    <property type="match status" value="1"/>
</dbReference>
<sequence>MALSTFATGLYNASATMQAVLWEGTPFSMRVAEVAVPLIQNATDAIVRVTAAGICGTDLHVYRGTYLTTNQSPWIMGHEAIGIVAEVGDGVNWLRVGDPVIVPDRLDYGHLVMGSQRYQAFGTGTVAGSQAEYVRVPYADHSLVPIPTNETSNATEPSLEYLMYADVFPTGWGGLDYAGFEPGDSVAIFGAGPVGMMAAYSAKLRGASAVYVVDSVPSRLELARSIGAVPINFITSDPVEQILAYEPDGVARSVDAVGFEAVDADGNPAESIVLEQAIRVTRREGGLGILGLYISGSNSTGGPLSGLYPGNFTFPFGDYFGKALSMNVGPVNPFTHAPELVKLIHNGVANPGLVITTEIGIQDAPEAYARYERHEQGKTVIRFPWMSG</sequence>
<dbReference type="InterPro" id="IPR011032">
    <property type="entry name" value="GroES-like_sf"/>
</dbReference>
<evidence type="ECO:0000256" key="1">
    <source>
        <dbReference type="ARBA" id="ARBA00001947"/>
    </source>
</evidence>
<dbReference type="EMBL" id="JAWRVE010000041">
    <property type="protein sequence ID" value="KAL1869409.1"/>
    <property type="molecule type" value="Genomic_DNA"/>
</dbReference>
<evidence type="ECO:0000256" key="5">
    <source>
        <dbReference type="ARBA" id="ARBA00023002"/>
    </source>
</evidence>
<dbReference type="SUPFAM" id="SSF50129">
    <property type="entry name" value="GroES-like"/>
    <property type="match status" value="1"/>
</dbReference>
<comment type="cofactor">
    <cofactor evidence="1 7">
        <name>Zn(2+)</name>
        <dbReference type="ChEBI" id="CHEBI:29105"/>
    </cofactor>
</comment>
<dbReference type="CDD" id="cd08282">
    <property type="entry name" value="PFDH_like"/>
    <property type="match status" value="1"/>
</dbReference>
<evidence type="ECO:0000256" key="2">
    <source>
        <dbReference type="ARBA" id="ARBA00008072"/>
    </source>
</evidence>
<comment type="similarity">
    <text evidence="2 7">Belongs to the zinc-containing alcohol dehydrogenase family.</text>
</comment>
<evidence type="ECO:0000256" key="6">
    <source>
        <dbReference type="ARBA" id="ARBA00023027"/>
    </source>
</evidence>
<dbReference type="InterPro" id="IPR002328">
    <property type="entry name" value="ADH_Zn_CS"/>
</dbReference>
<dbReference type="PANTHER" id="PTHR42813:SF3">
    <property type="entry name" value="GLUTATHIONE-INDEPENDENT FORMALDEHYDE DEHYDROGENASE"/>
    <property type="match status" value="1"/>
</dbReference>
<protein>
    <recommendedName>
        <fullName evidence="8">Enoyl reductase (ER) domain-containing protein</fullName>
    </recommendedName>
</protein>
<reference evidence="9 10" key="1">
    <citation type="journal article" date="2024" name="IMA Fungus">
        <title>IMA Genome - F19 : A genome assembly and annotation guide to empower mycologists, including annotated draft genome sequences of Ceratocystis pirilliformis, Diaporthe australafricana, Fusarium ophioides, Paecilomyces lecythidis, and Sporothrix stenoceras.</title>
        <authorList>
            <person name="Aylward J."/>
            <person name="Wilson A.M."/>
            <person name="Visagie C.M."/>
            <person name="Spraker J."/>
            <person name="Barnes I."/>
            <person name="Buitendag C."/>
            <person name="Ceriani C."/>
            <person name="Del Mar Angel L."/>
            <person name="du Plessis D."/>
            <person name="Fuchs T."/>
            <person name="Gasser K."/>
            <person name="Kramer D."/>
            <person name="Li W."/>
            <person name="Munsamy K."/>
            <person name="Piso A."/>
            <person name="Price J.L."/>
            <person name="Sonnekus B."/>
            <person name="Thomas C."/>
            <person name="van der Nest A."/>
            <person name="van Dijk A."/>
            <person name="van Heerden A."/>
            <person name="van Vuuren N."/>
            <person name="Yilmaz N."/>
            <person name="Duong T.A."/>
            <person name="van der Merwe N.A."/>
            <person name="Wingfield M.J."/>
            <person name="Wingfield B.D."/>
        </authorList>
    </citation>
    <scope>NUCLEOTIDE SEQUENCE [LARGE SCALE GENOMIC DNA]</scope>
    <source>
        <strain evidence="9 10">CMW 18300</strain>
    </source>
</reference>